<evidence type="ECO:0000313" key="2">
    <source>
        <dbReference type="Proteomes" id="UP000277580"/>
    </source>
</evidence>
<dbReference type="AlphaFoldDB" id="A0A3N4KGI6"/>
<keyword evidence="2" id="KW-1185">Reference proteome</keyword>
<dbReference type="InParanoid" id="A0A3N4KGI6"/>
<accession>A0A3N4KGI6</accession>
<name>A0A3N4KGI6_9PEZI</name>
<gene>
    <name evidence="1" type="ORF">P167DRAFT_296662</name>
</gene>
<protein>
    <submittedName>
        <fullName evidence="1">Uncharacterized protein</fullName>
    </submittedName>
</protein>
<organism evidence="1 2">
    <name type="scientific">Morchella conica CCBAS932</name>
    <dbReference type="NCBI Taxonomy" id="1392247"/>
    <lineage>
        <taxon>Eukaryota</taxon>
        <taxon>Fungi</taxon>
        <taxon>Dikarya</taxon>
        <taxon>Ascomycota</taxon>
        <taxon>Pezizomycotina</taxon>
        <taxon>Pezizomycetes</taxon>
        <taxon>Pezizales</taxon>
        <taxon>Morchellaceae</taxon>
        <taxon>Morchella</taxon>
    </lineage>
</organism>
<evidence type="ECO:0000313" key="1">
    <source>
        <dbReference type="EMBL" id="RPB09654.1"/>
    </source>
</evidence>
<dbReference type="Proteomes" id="UP000277580">
    <property type="component" value="Unassembled WGS sequence"/>
</dbReference>
<sequence>MIPYHVNRLGTKIARGRLEHDNALVPAVVRHERHMISKRVDFNSKTTLKPKWLNSQGVVCRLVSSGLGEDTLVYQSQLQEELTGGARTCKEDKGIEDQILLLKGISRFMGRGRQESEDRRNCVGQFSYFLFRYFFFLRSVDLGDWEMFYSLGAIFL</sequence>
<reference evidence="1 2" key="1">
    <citation type="journal article" date="2018" name="Nat. Ecol. Evol.">
        <title>Pezizomycetes genomes reveal the molecular basis of ectomycorrhizal truffle lifestyle.</title>
        <authorList>
            <person name="Murat C."/>
            <person name="Payen T."/>
            <person name="Noel B."/>
            <person name="Kuo A."/>
            <person name="Morin E."/>
            <person name="Chen J."/>
            <person name="Kohler A."/>
            <person name="Krizsan K."/>
            <person name="Balestrini R."/>
            <person name="Da Silva C."/>
            <person name="Montanini B."/>
            <person name="Hainaut M."/>
            <person name="Levati E."/>
            <person name="Barry K.W."/>
            <person name="Belfiori B."/>
            <person name="Cichocki N."/>
            <person name="Clum A."/>
            <person name="Dockter R.B."/>
            <person name="Fauchery L."/>
            <person name="Guy J."/>
            <person name="Iotti M."/>
            <person name="Le Tacon F."/>
            <person name="Lindquist E.A."/>
            <person name="Lipzen A."/>
            <person name="Malagnac F."/>
            <person name="Mello A."/>
            <person name="Molinier V."/>
            <person name="Miyauchi S."/>
            <person name="Poulain J."/>
            <person name="Riccioni C."/>
            <person name="Rubini A."/>
            <person name="Sitrit Y."/>
            <person name="Splivallo R."/>
            <person name="Traeger S."/>
            <person name="Wang M."/>
            <person name="Zifcakova L."/>
            <person name="Wipf D."/>
            <person name="Zambonelli A."/>
            <person name="Paolocci F."/>
            <person name="Nowrousian M."/>
            <person name="Ottonello S."/>
            <person name="Baldrian P."/>
            <person name="Spatafora J.W."/>
            <person name="Henrissat B."/>
            <person name="Nagy L.G."/>
            <person name="Aury J.M."/>
            <person name="Wincker P."/>
            <person name="Grigoriev I.V."/>
            <person name="Bonfante P."/>
            <person name="Martin F.M."/>
        </authorList>
    </citation>
    <scope>NUCLEOTIDE SEQUENCE [LARGE SCALE GENOMIC DNA]</scope>
    <source>
        <strain evidence="1 2">CCBAS932</strain>
    </source>
</reference>
<dbReference type="EMBL" id="ML119150">
    <property type="protein sequence ID" value="RPB09654.1"/>
    <property type="molecule type" value="Genomic_DNA"/>
</dbReference>
<proteinExistence type="predicted"/>